<feature type="region of interest" description="Disordered" evidence="17">
    <location>
        <begin position="272"/>
        <end position="294"/>
    </location>
</feature>
<evidence type="ECO:0000256" key="6">
    <source>
        <dbReference type="ARBA" id="ARBA00022568"/>
    </source>
</evidence>
<comment type="similarity">
    <text evidence="2">Belongs to the Ca(2+):cation antiporter (CaCA) (TC 2.A.19) family. SLC24A subfamily.</text>
</comment>
<feature type="transmembrane region" description="Helical" evidence="18">
    <location>
        <begin position="497"/>
        <end position="516"/>
    </location>
</feature>
<evidence type="ECO:0000256" key="10">
    <source>
        <dbReference type="ARBA" id="ARBA00022847"/>
    </source>
</evidence>
<name>T1JCX0_STRMM</name>
<evidence type="ECO:0000256" key="5">
    <source>
        <dbReference type="ARBA" id="ARBA00022538"/>
    </source>
</evidence>
<feature type="compositionally biased region" description="Polar residues" evidence="17">
    <location>
        <begin position="272"/>
        <end position="281"/>
    </location>
</feature>
<protein>
    <recommendedName>
        <fullName evidence="19">Sodium/calcium exchanger membrane region domain-containing protein</fullName>
    </recommendedName>
</protein>
<dbReference type="InterPro" id="IPR004481">
    <property type="entry name" value="K/Na/Ca-exchanger"/>
</dbReference>
<dbReference type="HOGENOM" id="CLU_007948_5_2_1"/>
<dbReference type="InterPro" id="IPR044880">
    <property type="entry name" value="NCX_ion-bd_dom_sf"/>
</dbReference>
<dbReference type="EnsemblMetazoa" id="SMAR011640-RA">
    <property type="protein sequence ID" value="SMAR011640-PA"/>
    <property type="gene ID" value="SMAR011640"/>
</dbReference>
<keyword evidence="4" id="KW-0050">Antiport</keyword>
<evidence type="ECO:0000259" key="19">
    <source>
        <dbReference type="Pfam" id="PF01699"/>
    </source>
</evidence>
<evidence type="ECO:0000256" key="8">
    <source>
        <dbReference type="ARBA" id="ARBA00022729"/>
    </source>
</evidence>
<feature type="transmembrane region" description="Helical" evidence="18">
    <location>
        <begin position="173"/>
        <end position="192"/>
    </location>
</feature>
<evidence type="ECO:0000256" key="7">
    <source>
        <dbReference type="ARBA" id="ARBA00022692"/>
    </source>
</evidence>
<feature type="transmembrane region" description="Helical" evidence="18">
    <location>
        <begin position="470"/>
        <end position="490"/>
    </location>
</feature>
<reference evidence="20" key="2">
    <citation type="submission" date="2015-02" db="UniProtKB">
        <authorList>
            <consortium name="EnsemblMetazoa"/>
        </authorList>
    </citation>
    <scope>IDENTIFICATION</scope>
</reference>
<dbReference type="PANTHER" id="PTHR10846:SF73">
    <property type="entry name" value="SODIUM_CALCIUM EXCHANGER MEMBRANE REGION DOMAIN-CONTAINING PROTEIN"/>
    <property type="match status" value="1"/>
</dbReference>
<feature type="transmembrane region" description="Helical" evidence="18">
    <location>
        <begin position="96"/>
        <end position="113"/>
    </location>
</feature>
<dbReference type="STRING" id="126957.T1JCX0"/>
<evidence type="ECO:0000256" key="9">
    <source>
        <dbReference type="ARBA" id="ARBA00022837"/>
    </source>
</evidence>
<keyword evidence="7 18" id="KW-0812">Transmembrane</keyword>
<dbReference type="GO" id="GO:0008273">
    <property type="term" value="F:calcium, potassium:sodium antiporter activity"/>
    <property type="evidence" value="ECO:0007669"/>
    <property type="project" value="TreeGrafter"/>
</dbReference>
<keyword evidence="9" id="KW-0106">Calcium</keyword>
<keyword evidence="12 18" id="KW-1133">Transmembrane helix</keyword>
<feature type="domain" description="Sodium/calcium exchanger membrane region" evidence="19">
    <location>
        <begin position="101"/>
        <end position="233"/>
    </location>
</feature>
<accession>T1JCX0</accession>
<comment type="subcellular location">
    <subcellularLocation>
        <location evidence="1">Membrane</location>
        <topology evidence="1">Multi-pass membrane protein</topology>
    </subcellularLocation>
</comment>
<dbReference type="NCBIfam" id="TIGR00367">
    <property type="entry name" value="calcium/sodium antiporter"/>
    <property type="match status" value="1"/>
</dbReference>
<evidence type="ECO:0000313" key="20">
    <source>
        <dbReference type="EnsemblMetazoa" id="SMAR011640-PA"/>
    </source>
</evidence>
<evidence type="ECO:0000256" key="16">
    <source>
        <dbReference type="ARBA" id="ARBA00023201"/>
    </source>
</evidence>
<keyword evidence="21" id="KW-1185">Reference proteome</keyword>
<dbReference type="InterPro" id="IPR004837">
    <property type="entry name" value="NaCa_Exmemb"/>
</dbReference>
<evidence type="ECO:0000256" key="15">
    <source>
        <dbReference type="ARBA" id="ARBA00023136"/>
    </source>
</evidence>
<dbReference type="PANTHER" id="PTHR10846">
    <property type="entry name" value="SODIUM/POTASSIUM/CALCIUM EXCHANGER"/>
    <property type="match status" value="1"/>
</dbReference>
<reference evidence="21" key="1">
    <citation type="submission" date="2011-05" db="EMBL/GenBank/DDBJ databases">
        <authorList>
            <person name="Richards S.R."/>
            <person name="Qu J."/>
            <person name="Jiang H."/>
            <person name="Jhangiani S.N."/>
            <person name="Agravi P."/>
            <person name="Goodspeed R."/>
            <person name="Gross S."/>
            <person name="Mandapat C."/>
            <person name="Jackson L."/>
            <person name="Mathew T."/>
            <person name="Pu L."/>
            <person name="Thornton R."/>
            <person name="Saada N."/>
            <person name="Wilczek-Boney K.B."/>
            <person name="Lee S."/>
            <person name="Kovar C."/>
            <person name="Wu Y."/>
            <person name="Scherer S.E."/>
            <person name="Worley K.C."/>
            <person name="Muzny D.M."/>
            <person name="Gibbs R."/>
        </authorList>
    </citation>
    <scope>NUCLEOTIDE SEQUENCE</scope>
    <source>
        <strain evidence="21">Brora</strain>
    </source>
</reference>
<dbReference type="PhylomeDB" id="T1JCX0"/>
<dbReference type="Gene3D" id="1.20.1420.30">
    <property type="entry name" value="NCX, central ion-binding region"/>
    <property type="match status" value="2"/>
</dbReference>
<dbReference type="GO" id="GO:0006874">
    <property type="term" value="P:intracellular calcium ion homeostasis"/>
    <property type="evidence" value="ECO:0007669"/>
    <property type="project" value="TreeGrafter"/>
</dbReference>
<dbReference type="AlphaFoldDB" id="T1JCX0"/>
<feature type="transmembrane region" description="Helical" evidence="18">
    <location>
        <begin position="432"/>
        <end position="450"/>
    </location>
</feature>
<keyword evidence="5" id="KW-0633">Potassium transport</keyword>
<feature type="transmembrane region" description="Helical" evidence="18">
    <location>
        <begin position="363"/>
        <end position="392"/>
    </location>
</feature>
<feature type="compositionally biased region" description="Basic and acidic residues" evidence="17">
    <location>
        <begin position="282"/>
        <end position="292"/>
    </location>
</feature>
<dbReference type="eggNOG" id="KOG1307">
    <property type="taxonomic scope" value="Eukaryota"/>
</dbReference>
<evidence type="ECO:0000256" key="13">
    <source>
        <dbReference type="ARBA" id="ARBA00023053"/>
    </source>
</evidence>
<dbReference type="GO" id="GO:0005262">
    <property type="term" value="F:calcium channel activity"/>
    <property type="evidence" value="ECO:0007669"/>
    <property type="project" value="TreeGrafter"/>
</dbReference>
<evidence type="ECO:0000313" key="21">
    <source>
        <dbReference type="Proteomes" id="UP000014500"/>
    </source>
</evidence>
<dbReference type="Pfam" id="PF01699">
    <property type="entry name" value="Na_Ca_ex"/>
    <property type="match status" value="2"/>
</dbReference>
<keyword evidence="15 18" id="KW-0472">Membrane</keyword>
<evidence type="ECO:0000256" key="3">
    <source>
        <dbReference type="ARBA" id="ARBA00022448"/>
    </source>
</evidence>
<keyword evidence="3" id="KW-0813">Transport</keyword>
<evidence type="ECO:0000256" key="14">
    <source>
        <dbReference type="ARBA" id="ARBA00023065"/>
    </source>
</evidence>
<keyword evidence="11" id="KW-0630">Potassium</keyword>
<keyword evidence="10" id="KW-0769">Symport</keyword>
<keyword evidence="14" id="KW-0406">Ion transport</keyword>
<evidence type="ECO:0000256" key="1">
    <source>
        <dbReference type="ARBA" id="ARBA00004141"/>
    </source>
</evidence>
<keyword evidence="13" id="KW-0915">Sodium</keyword>
<feature type="domain" description="Sodium/calcium exchanger membrane region" evidence="19">
    <location>
        <begin position="363"/>
        <end position="513"/>
    </location>
</feature>
<keyword evidence="8" id="KW-0732">Signal</keyword>
<evidence type="ECO:0000256" key="12">
    <source>
        <dbReference type="ARBA" id="ARBA00022989"/>
    </source>
</evidence>
<dbReference type="GO" id="GO:0015293">
    <property type="term" value="F:symporter activity"/>
    <property type="evidence" value="ECO:0007669"/>
    <property type="project" value="UniProtKB-KW"/>
</dbReference>
<dbReference type="OMA" id="CTRFRTH"/>
<evidence type="ECO:0000256" key="18">
    <source>
        <dbReference type="SAM" id="Phobius"/>
    </source>
</evidence>
<sequence length="531" mass="58526">MNTSNATGRQRQILFVSNKKRRFWKVLKLPIFFLCVFFAYSIFAKKAIEHSTQPVNIPATGGRHLLATSRLSCVPPSINDFPNDFLTQQQRLQGGIVFHFVISIFICYALAIVCDDYFVPSLGGISEAFNLPSDIAGATFMAAGTSAPELFTSVIGSFITEGDIGVGTIVGSAVFNILAVVAVCGLLAGTVIPLDWWPLTRDCLAYTVSVIAFEALGLIVLFVLYIVMMYFNERISNSLNAFADRFGKNKKQIDPRENEKEPLLSRTNRVRTYSTHSTTYSDPEKQDAEKQQNDLLEAPTDKVNDVSIRDMLEGSNDEEDGSIFSMPFRGSCKQIGWVLIWPIALVFYATIPDCRTERWKNWYIATFFISITYIGALSYLVSWMVTVIGYTFGIPDTVMGLTFLAAGTSVPEAISSVIVCRQGFGNMAISNSVGSNVFDILFCLGLPWFIKAAMSPLKDYSVAINSKGLEYSVIALLTTVVFMFATVAANGFKLNKTVGCTCLLIYAGFLVISSLFELNVFGDVNLPTCIE</sequence>
<evidence type="ECO:0000256" key="2">
    <source>
        <dbReference type="ARBA" id="ARBA00005364"/>
    </source>
</evidence>
<evidence type="ECO:0000256" key="11">
    <source>
        <dbReference type="ARBA" id="ARBA00022958"/>
    </source>
</evidence>
<feature type="transmembrane region" description="Helical" evidence="18">
    <location>
        <begin position="204"/>
        <end position="231"/>
    </location>
</feature>
<dbReference type="GO" id="GO:0005886">
    <property type="term" value="C:plasma membrane"/>
    <property type="evidence" value="ECO:0007669"/>
    <property type="project" value="TreeGrafter"/>
</dbReference>
<dbReference type="Proteomes" id="UP000014500">
    <property type="component" value="Unassembled WGS sequence"/>
</dbReference>
<dbReference type="EMBL" id="JH432085">
    <property type="status" value="NOT_ANNOTATED_CDS"/>
    <property type="molecule type" value="Genomic_DNA"/>
</dbReference>
<evidence type="ECO:0000256" key="4">
    <source>
        <dbReference type="ARBA" id="ARBA00022449"/>
    </source>
</evidence>
<evidence type="ECO:0000256" key="17">
    <source>
        <dbReference type="SAM" id="MobiDB-lite"/>
    </source>
</evidence>
<keyword evidence="6" id="KW-0109">Calcium transport</keyword>
<dbReference type="FunFam" id="1.20.1420.30:FF:000009">
    <property type="entry name" value="sodium/potassium/calcium exchanger 5 isoform X2"/>
    <property type="match status" value="1"/>
</dbReference>
<keyword evidence="16" id="KW-0739">Sodium transport</keyword>
<feature type="transmembrane region" description="Helical" evidence="18">
    <location>
        <begin position="23"/>
        <end position="43"/>
    </location>
</feature>
<proteinExistence type="inferred from homology"/>
<feature type="transmembrane region" description="Helical" evidence="18">
    <location>
        <begin position="334"/>
        <end position="351"/>
    </location>
</feature>
<organism evidence="20 21">
    <name type="scientific">Strigamia maritima</name>
    <name type="common">European centipede</name>
    <name type="synonym">Geophilus maritimus</name>
    <dbReference type="NCBI Taxonomy" id="126957"/>
    <lineage>
        <taxon>Eukaryota</taxon>
        <taxon>Metazoa</taxon>
        <taxon>Ecdysozoa</taxon>
        <taxon>Arthropoda</taxon>
        <taxon>Myriapoda</taxon>
        <taxon>Chilopoda</taxon>
        <taxon>Pleurostigmophora</taxon>
        <taxon>Geophilomorpha</taxon>
        <taxon>Linotaeniidae</taxon>
        <taxon>Strigamia</taxon>
    </lineage>
</organism>